<feature type="domain" description="Dynamin stalk" evidence="2">
    <location>
        <begin position="60"/>
        <end position="143"/>
    </location>
</feature>
<dbReference type="PaxDb" id="8022-A0A060VUR5"/>
<dbReference type="AlphaFoldDB" id="A0A060VUR5"/>
<protein>
    <recommendedName>
        <fullName evidence="2">Dynamin stalk domain-containing protein</fullName>
    </recommendedName>
</protein>
<evidence type="ECO:0000313" key="4">
    <source>
        <dbReference type="Proteomes" id="UP000193380"/>
    </source>
</evidence>
<dbReference type="Proteomes" id="UP000193380">
    <property type="component" value="Unassembled WGS sequence"/>
</dbReference>
<dbReference type="GO" id="GO:0048312">
    <property type="term" value="P:intracellular distribution of mitochondria"/>
    <property type="evidence" value="ECO:0007669"/>
    <property type="project" value="TreeGrafter"/>
</dbReference>
<dbReference type="GO" id="GO:0016020">
    <property type="term" value="C:membrane"/>
    <property type="evidence" value="ECO:0007669"/>
    <property type="project" value="TreeGrafter"/>
</dbReference>
<sequence length="145" mass="16574">MLLHFSLHVFSVYMYCLFIEINISKPGQCYFLGLTSVNFKISCRTLLVFSKLDLMDAGTDALEALLCRVIPMQLGIVGVVNRSQHDVNTQKSIEDMAWDEQAFLQCHYPSLASRCGSRYLAHTLSHFLMLYIRDCLPELKTRVTC</sequence>
<dbReference type="SUPFAM" id="SSF52540">
    <property type="entry name" value="P-loop containing nucleoside triphosphate hydrolases"/>
    <property type="match status" value="1"/>
</dbReference>
<organism evidence="3 4">
    <name type="scientific">Oncorhynchus mykiss</name>
    <name type="common">Rainbow trout</name>
    <name type="synonym">Salmo gairdneri</name>
    <dbReference type="NCBI Taxonomy" id="8022"/>
    <lineage>
        <taxon>Eukaryota</taxon>
        <taxon>Metazoa</taxon>
        <taxon>Chordata</taxon>
        <taxon>Craniata</taxon>
        <taxon>Vertebrata</taxon>
        <taxon>Euteleostomi</taxon>
        <taxon>Actinopterygii</taxon>
        <taxon>Neopterygii</taxon>
        <taxon>Teleostei</taxon>
        <taxon>Protacanthopterygii</taxon>
        <taxon>Salmoniformes</taxon>
        <taxon>Salmonidae</taxon>
        <taxon>Salmoninae</taxon>
        <taxon>Oncorhynchus</taxon>
    </lineage>
</organism>
<dbReference type="Gene3D" id="3.40.50.300">
    <property type="entry name" value="P-loop containing nucleotide triphosphate hydrolases"/>
    <property type="match status" value="1"/>
</dbReference>
<proteinExistence type="predicted"/>
<gene>
    <name evidence="3" type="ORF">GSONMT00064903001</name>
</gene>
<dbReference type="Pfam" id="PF01031">
    <property type="entry name" value="Dynamin_M"/>
    <property type="match status" value="1"/>
</dbReference>
<dbReference type="EMBL" id="FR904268">
    <property type="protein sequence ID" value="CDQ56709.1"/>
    <property type="molecule type" value="Genomic_DNA"/>
</dbReference>
<dbReference type="InterPro" id="IPR027417">
    <property type="entry name" value="P-loop_NTPase"/>
</dbReference>
<dbReference type="GO" id="GO:0016559">
    <property type="term" value="P:peroxisome fission"/>
    <property type="evidence" value="ECO:0007669"/>
    <property type="project" value="TreeGrafter"/>
</dbReference>
<dbReference type="GO" id="GO:0006897">
    <property type="term" value="P:endocytosis"/>
    <property type="evidence" value="ECO:0007669"/>
    <property type="project" value="TreeGrafter"/>
</dbReference>
<name>A0A060VUR5_ONCMY</name>
<accession>A0A060VUR5</accession>
<evidence type="ECO:0000313" key="3">
    <source>
        <dbReference type="EMBL" id="CDQ56709.1"/>
    </source>
</evidence>
<dbReference type="GO" id="GO:0005874">
    <property type="term" value="C:microtubule"/>
    <property type="evidence" value="ECO:0007669"/>
    <property type="project" value="TreeGrafter"/>
</dbReference>
<dbReference type="GO" id="GO:0003924">
    <property type="term" value="F:GTPase activity"/>
    <property type="evidence" value="ECO:0007669"/>
    <property type="project" value="TreeGrafter"/>
</dbReference>
<dbReference type="PANTHER" id="PTHR11566">
    <property type="entry name" value="DYNAMIN"/>
    <property type="match status" value="1"/>
</dbReference>
<feature type="chain" id="PRO_5001589167" description="Dynamin stalk domain-containing protein" evidence="1">
    <location>
        <begin position="19"/>
        <end position="145"/>
    </location>
</feature>
<reference evidence="3" key="1">
    <citation type="journal article" date="2014" name="Nat. Commun.">
        <title>The rainbow trout genome provides novel insights into evolution after whole-genome duplication in vertebrates.</title>
        <authorList>
            <person name="Berthelot C."/>
            <person name="Brunet F."/>
            <person name="Chalopin D."/>
            <person name="Juanchich A."/>
            <person name="Bernard M."/>
            <person name="Noel B."/>
            <person name="Bento P."/>
            <person name="Da Silva C."/>
            <person name="Labadie K."/>
            <person name="Alberti A."/>
            <person name="Aury J.M."/>
            <person name="Louis A."/>
            <person name="Dehais P."/>
            <person name="Bardou P."/>
            <person name="Montfort J."/>
            <person name="Klopp C."/>
            <person name="Cabau C."/>
            <person name="Gaspin C."/>
            <person name="Thorgaard G.H."/>
            <person name="Boussaha M."/>
            <person name="Quillet E."/>
            <person name="Guyomard R."/>
            <person name="Galiana D."/>
            <person name="Bobe J."/>
            <person name="Volff J.N."/>
            <person name="Genet C."/>
            <person name="Wincker P."/>
            <person name="Jaillon O."/>
            <person name="Roest Crollius H."/>
            <person name="Guiguen Y."/>
        </authorList>
    </citation>
    <scope>NUCLEOTIDE SEQUENCE [LARGE SCALE GENOMIC DNA]</scope>
</reference>
<dbReference type="STRING" id="8022.A0A060VUR5"/>
<evidence type="ECO:0000256" key="1">
    <source>
        <dbReference type="SAM" id="SignalP"/>
    </source>
</evidence>
<keyword evidence="1" id="KW-0732">Signal</keyword>
<dbReference type="PANTHER" id="PTHR11566:SF50">
    <property type="entry name" value="DYNAMIN-1-LIKE PROTEIN ISOFORM X1"/>
    <property type="match status" value="1"/>
</dbReference>
<dbReference type="InterPro" id="IPR000375">
    <property type="entry name" value="Dynamin_stalk"/>
</dbReference>
<evidence type="ECO:0000259" key="2">
    <source>
        <dbReference type="Pfam" id="PF01031"/>
    </source>
</evidence>
<dbReference type="GO" id="GO:0000266">
    <property type="term" value="P:mitochondrial fission"/>
    <property type="evidence" value="ECO:0007669"/>
    <property type="project" value="TreeGrafter"/>
</dbReference>
<dbReference type="PRINTS" id="PR00195">
    <property type="entry name" value="DYNAMIN"/>
</dbReference>
<dbReference type="GO" id="GO:0005739">
    <property type="term" value="C:mitochondrion"/>
    <property type="evidence" value="ECO:0007669"/>
    <property type="project" value="TreeGrafter"/>
</dbReference>
<reference evidence="3" key="2">
    <citation type="submission" date="2014-03" db="EMBL/GenBank/DDBJ databases">
        <authorList>
            <person name="Genoscope - CEA"/>
        </authorList>
    </citation>
    <scope>NUCLEOTIDE SEQUENCE</scope>
</reference>
<feature type="signal peptide" evidence="1">
    <location>
        <begin position="1"/>
        <end position="18"/>
    </location>
</feature>
<dbReference type="GO" id="GO:0008017">
    <property type="term" value="F:microtubule binding"/>
    <property type="evidence" value="ECO:0007669"/>
    <property type="project" value="TreeGrafter"/>
</dbReference>
<dbReference type="InterPro" id="IPR022812">
    <property type="entry name" value="Dynamin"/>
</dbReference>